<name>A0A9P4HBG7_9PLEO</name>
<keyword evidence="5" id="KW-1185">Reference proteome</keyword>
<reference evidence="4" key="1">
    <citation type="journal article" date="2020" name="Stud. Mycol.">
        <title>101 Dothideomycetes genomes: a test case for predicting lifestyles and emergence of pathogens.</title>
        <authorList>
            <person name="Haridas S."/>
            <person name="Albert R."/>
            <person name="Binder M."/>
            <person name="Bloem J."/>
            <person name="Labutti K."/>
            <person name="Salamov A."/>
            <person name="Andreopoulos B."/>
            <person name="Baker S."/>
            <person name="Barry K."/>
            <person name="Bills G."/>
            <person name="Bluhm B."/>
            <person name="Cannon C."/>
            <person name="Castanera R."/>
            <person name="Culley D."/>
            <person name="Daum C."/>
            <person name="Ezra D."/>
            <person name="Gonzalez J."/>
            <person name="Henrissat B."/>
            <person name="Kuo A."/>
            <person name="Liang C."/>
            <person name="Lipzen A."/>
            <person name="Lutzoni F."/>
            <person name="Magnuson J."/>
            <person name="Mondo S."/>
            <person name="Nolan M."/>
            <person name="Ohm R."/>
            <person name="Pangilinan J."/>
            <person name="Park H.-J."/>
            <person name="Ramirez L."/>
            <person name="Alfaro M."/>
            <person name="Sun H."/>
            <person name="Tritt A."/>
            <person name="Yoshinaga Y."/>
            <person name="Zwiers L.-H."/>
            <person name="Turgeon B."/>
            <person name="Goodwin S."/>
            <person name="Spatafora J."/>
            <person name="Crous P."/>
            <person name="Grigoriev I."/>
        </authorList>
    </citation>
    <scope>NUCLEOTIDE SEQUENCE</scope>
    <source>
        <strain evidence="4">CBS 110217</strain>
    </source>
</reference>
<protein>
    <recommendedName>
        <fullName evidence="1">beta-ketoacyl-[acyl-carrier-protein] synthase I</fullName>
        <ecNumber evidence="1">2.3.1.41</ecNumber>
    </recommendedName>
</protein>
<dbReference type="PROSITE" id="PS52004">
    <property type="entry name" value="KS3_2"/>
    <property type="match status" value="1"/>
</dbReference>
<feature type="domain" description="Ketosynthase family 3 (KS3)" evidence="3">
    <location>
        <begin position="1"/>
        <end position="265"/>
    </location>
</feature>
<dbReference type="GO" id="GO:0005829">
    <property type="term" value="C:cytosol"/>
    <property type="evidence" value="ECO:0007669"/>
    <property type="project" value="TreeGrafter"/>
</dbReference>
<dbReference type="EMBL" id="ML978183">
    <property type="protein sequence ID" value="KAF2031174.1"/>
    <property type="molecule type" value="Genomic_DNA"/>
</dbReference>
<keyword evidence="2" id="KW-0808">Transferase</keyword>
<feature type="non-terminal residue" evidence="4">
    <location>
        <position position="326"/>
    </location>
</feature>
<accession>A0A9P4HBG7</accession>
<gene>
    <name evidence="4" type="ORF">EK21DRAFT_42629</name>
</gene>
<dbReference type="GO" id="GO:0006633">
    <property type="term" value="P:fatty acid biosynthetic process"/>
    <property type="evidence" value="ECO:0007669"/>
    <property type="project" value="TreeGrafter"/>
</dbReference>
<sequence length="326" mass="35733">LTTASLALKMGLPIRSVIALTHTASDQIGRSVPAPGKGLLSIAAEKPTTFPSPLLDMSYRRRQLEHRIRQINETADMELAWIDSQSPLDPNLINEYRARTQQATDRAIKDAQFALGNDFWRADSTISPLRGALAVWGLTVDDITIASLHGTSTKKNDVNESSVLQSQLAALGRTKGNILPCIVQKSLVGHGLAAAGGFALNGCIQSLASRTIPGNRNADNIDPELQSRDLLFFPSETYKVREEVKAFSVTSFGFGQKGAQVIGVHPRYLFANVGAEEYERYRARVERRLARADQGLQRGIYGGNLVNVKEENVYGSKDMEKALLER</sequence>
<dbReference type="InterPro" id="IPR000794">
    <property type="entry name" value="Beta-ketoacyl_synthase"/>
</dbReference>
<organism evidence="4 5">
    <name type="scientific">Setomelanomma holmii</name>
    <dbReference type="NCBI Taxonomy" id="210430"/>
    <lineage>
        <taxon>Eukaryota</taxon>
        <taxon>Fungi</taxon>
        <taxon>Dikarya</taxon>
        <taxon>Ascomycota</taxon>
        <taxon>Pezizomycotina</taxon>
        <taxon>Dothideomycetes</taxon>
        <taxon>Pleosporomycetidae</taxon>
        <taxon>Pleosporales</taxon>
        <taxon>Pleosporineae</taxon>
        <taxon>Phaeosphaeriaceae</taxon>
        <taxon>Setomelanomma</taxon>
    </lineage>
</organism>
<dbReference type="InterPro" id="IPR016039">
    <property type="entry name" value="Thiolase-like"/>
</dbReference>
<dbReference type="Proteomes" id="UP000799777">
    <property type="component" value="Unassembled WGS sequence"/>
</dbReference>
<dbReference type="Gene3D" id="3.40.47.10">
    <property type="match status" value="1"/>
</dbReference>
<evidence type="ECO:0000256" key="1">
    <source>
        <dbReference type="ARBA" id="ARBA00013191"/>
    </source>
</evidence>
<dbReference type="Pfam" id="PF02801">
    <property type="entry name" value="Ketoacyl-synt_C"/>
    <property type="match status" value="1"/>
</dbReference>
<dbReference type="PANTHER" id="PTHR11712:SF336">
    <property type="entry name" value="3-OXOACYL-[ACYL-CARRIER-PROTEIN] SYNTHASE, MITOCHONDRIAL"/>
    <property type="match status" value="1"/>
</dbReference>
<dbReference type="GO" id="GO:0004315">
    <property type="term" value="F:3-oxoacyl-[acyl-carrier-protein] synthase activity"/>
    <property type="evidence" value="ECO:0007669"/>
    <property type="project" value="UniProtKB-EC"/>
</dbReference>
<dbReference type="InterPro" id="IPR014031">
    <property type="entry name" value="Ketoacyl_synth_C"/>
</dbReference>
<proteinExistence type="predicted"/>
<evidence type="ECO:0000313" key="5">
    <source>
        <dbReference type="Proteomes" id="UP000799777"/>
    </source>
</evidence>
<dbReference type="SUPFAM" id="SSF53901">
    <property type="entry name" value="Thiolase-like"/>
    <property type="match status" value="1"/>
</dbReference>
<dbReference type="OrthoDB" id="4251012at2759"/>
<feature type="non-terminal residue" evidence="4">
    <location>
        <position position="1"/>
    </location>
</feature>
<dbReference type="AlphaFoldDB" id="A0A9P4HBG7"/>
<evidence type="ECO:0000313" key="4">
    <source>
        <dbReference type="EMBL" id="KAF2031174.1"/>
    </source>
</evidence>
<dbReference type="InterPro" id="IPR020841">
    <property type="entry name" value="PKS_Beta-ketoAc_synthase_dom"/>
</dbReference>
<evidence type="ECO:0000256" key="2">
    <source>
        <dbReference type="ARBA" id="ARBA00022679"/>
    </source>
</evidence>
<evidence type="ECO:0000259" key="3">
    <source>
        <dbReference type="PROSITE" id="PS52004"/>
    </source>
</evidence>
<comment type="caution">
    <text evidence="4">The sequence shown here is derived from an EMBL/GenBank/DDBJ whole genome shotgun (WGS) entry which is preliminary data.</text>
</comment>
<dbReference type="Gene3D" id="6.10.140.1410">
    <property type="match status" value="1"/>
</dbReference>
<dbReference type="PANTHER" id="PTHR11712">
    <property type="entry name" value="POLYKETIDE SYNTHASE-RELATED"/>
    <property type="match status" value="1"/>
</dbReference>
<dbReference type="EC" id="2.3.1.41" evidence="1"/>